<dbReference type="Pfam" id="PF05050">
    <property type="entry name" value="Methyltransf_21"/>
    <property type="match status" value="1"/>
</dbReference>
<dbReference type="EMBL" id="JAAMRD010000009">
    <property type="protein sequence ID" value="MBA1305303.1"/>
    <property type="molecule type" value="Genomic_DNA"/>
</dbReference>
<evidence type="ECO:0000259" key="3">
    <source>
        <dbReference type="Pfam" id="PF13439"/>
    </source>
</evidence>
<gene>
    <name evidence="4" type="ORF">G7024_12905</name>
</gene>
<dbReference type="Pfam" id="PF13439">
    <property type="entry name" value="Glyco_transf_4"/>
    <property type="match status" value="1"/>
</dbReference>
<dbReference type="Gene3D" id="3.40.50.150">
    <property type="entry name" value="Vaccinia Virus protein VP39"/>
    <property type="match status" value="1"/>
</dbReference>
<organism evidence="4 5">
    <name type="scientific">Stutzerimonas stutzeri</name>
    <name type="common">Pseudomonas stutzeri</name>
    <dbReference type="NCBI Taxonomy" id="316"/>
    <lineage>
        <taxon>Bacteria</taxon>
        <taxon>Pseudomonadati</taxon>
        <taxon>Pseudomonadota</taxon>
        <taxon>Gammaproteobacteria</taxon>
        <taxon>Pseudomonadales</taxon>
        <taxon>Pseudomonadaceae</taxon>
        <taxon>Stutzerimonas</taxon>
    </lineage>
</organism>
<dbReference type="Proteomes" id="UP001138621">
    <property type="component" value="Unassembled WGS sequence"/>
</dbReference>
<feature type="domain" description="Methyltransferase FkbM" evidence="2">
    <location>
        <begin position="29"/>
        <end position="193"/>
    </location>
</feature>
<evidence type="ECO:0000313" key="4">
    <source>
        <dbReference type="EMBL" id="MBA1305303.1"/>
    </source>
</evidence>
<dbReference type="InterPro" id="IPR006342">
    <property type="entry name" value="FkbM_mtfrase"/>
</dbReference>
<dbReference type="GO" id="GO:0016757">
    <property type="term" value="F:glycosyltransferase activity"/>
    <property type="evidence" value="ECO:0007669"/>
    <property type="project" value="InterPro"/>
</dbReference>
<reference evidence="4" key="1">
    <citation type="submission" date="2020-02" db="EMBL/GenBank/DDBJ databases">
        <title>Synteny-based analysis reveals conserved mechanism for high triclosan tolerance in Pseudomonas, as well as instances of horizontal transfer.</title>
        <authorList>
            <person name="Mcfarland A.G."/>
            <person name="Bertucci H.K."/>
            <person name="Litmann E."/>
            <person name="Shen J."/>
            <person name="Huttenhower C."/>
            <person name="Hartmann E.M."/>
        </authorList>
    </citation>
    <scope>NUCLEOTIDE SEQUENCE</scope>
    <source>
        <strain evidence="4">109A1</strain>
    </source>
</reference>
<proteinExistence type="predicted"/>
<evidence type="ECO:0000313" key="5">
    <source>
        <dbReference type="Proteomes" id="UP001138621"/>
    </source>
</evidence>
<dbReference type="Gene3D" id="3.40.50.2000">
    <property type="entry name" value="Glycogen Phosphorylase B"/>
    <property type="match status" value="2"/>
</dbReference>
<dbReference type="GO" id="GO:0008168">
    <property type="term" value="F:methyltransferase activity"/>
    <property type="evidence" value="ECO:0007669"/>
    <property type="project" value="UniProtKB-KW"/>
</dbReference>
<dbReference type="NCBIfam" id="TIGR01444">
    <property type="entry name" value="fkbM_fam"/>
    <property type="match status" value="1"/>
</dbReference>
<comment type="caution">
    <text evidence="4">The sequence shown here is derived from an EMBL/GenBank/DDBJ whole genome shotgun (WGS) entry which is preliminary data.</text>
</comment>
<protein>
    <submittedName>
        <fullName evidence="4">FkbM family methyltransferase</fullName>
    </submittedName>
</protein>
<dbReference type="PANTHER" id="PTHR46401">
    <property type="entry name" value="GLYCOSYLTRANSFERASE WBBK-RELATED"/>
    <property type="match status" value="1"/>
</dbReference>
<dbReference type="SUPFAM" id="SSF53335">
    <property type="entry name" value="S-adenosyl-L-methionine-dependent methyltransferases"/>
    <property type="match status" value="1"/>
</dbReference>
<feature type="domain" description="Glycosyl transferase family 1" evidence="1">
    <location>
        <begin position="480"/>
        <end position="623"/>
    </location>
</feature>
<keyword evidence="4" id="KW-0808">Transferase</keyword>
<dbReference type="GO" id="GO:0032259">
    <property type="term" value="P:methylation"/>
    <property type="evidence" value="ECO:0007669"/>
    <property type="project" value="UniProtKB-KW"/>
</dbReference>
<dbReference type="InterPro" id="IPR029063">
    <property type="entry name" value="SAM-dependent_MTases_sf"/>
</dbReference>
<evidence type="ECO:0000259" key="2">
    <source>
        <dbReference type="Pfam" id="PF05050"/>
    </source>
</evidence>
<dbReference type="SUPFAM" id="SSF53756">
    <property type="entry name" value="UDP-Glycosyltransferase/glycogen phosphorylase"/>
    <property type="match status" value="1"/>
</dbReference>
<dbReference type="RefSeq" id="WP_181121170.1">
    <property type="nucleotide sequence ID" value="NZ_JAAMRD010000009.1"/>
</dbReference>
<dbReference type="InterPro" id="IPR001296">
    <property type="entry name" value="Glyco_trans_1"/>
</dbReference>
<dbReference type="CDD" id="cd03809">
    <property type="entry name" value="GT4_MtfB-like"/>
    <property type="match status" value="1"/>
</dbReference>
<keyword evidence="4" id="KW-0489">Methyltransferase</keyword>
<dbReference type="Pfam" id="PF00534">
    <property type="entry name" value="Glycos_transf_1"/>
    <property type="match status" value="1"/>
</dbReference>
<feature type="domain" description="Glycosyltransferase subfamily 4-like N-terminal" evidence="3">
    <location>
        <begin position="403"/>
        <end position="463"/>
    </location>
</feature>
<name>A0AA40V637_STUST</name>
<dbReference type="InterPro" id="IPR028098">
    <property type="entry name" value="Glyco_trans_4-like_N"/>
</dbReference>
<dbReference type="AlphaFoldDB" id="A0AA40V637"/>
<accession>A0AA40V637</accession>
<sequence>MTFISYAQNFEDVILWRALKHVGQGFYIDVGAAWPDEHSVTNAFYERGWRGINIEPNPEFYQRLCQQRPRDLNIKVAISDAEGTQVMNFVPETGLSTLDDKIAELHQATGWTHNRQEVQVRTLASVWHDYVPLGQDVHFLKVDVEGFEETALRGNDWVSCRPWVVVVEATLPLSQEESHEGWEPILLEASYQLAYVDGLNRFYIAKEHMDLLPAFKYPPNVFDDFKLQAQQRAESRAAEAESQAANAVSRAVAAEAHLNALVNSTSWRATKPLRVISLGLRNPSEFKVKLQQRAALKERALFWKRNAMTRIGNLRPDGVLFKIVRPLGYERINFGAVSVFFSRAALEDNRGIGRVSRELFQGLRSLAVSGQVNAAQDSKDVYFYSSIHWCPDVLPACSVVMIHDVIPLIFEEHYPDAYLWKGKYKTIAQQANLIVTISESSADDISKYLEVPRERIRVVYNGVTQLPVAETVGFELPAVPFVTYLGAYDWHKNLSVVLKAMQLQDGFDLVMIGNNHNCMVEVDELGISKRVHFLGSLDDPEVGYVLKRSLALVFPSRYEGFGLPPFEAALLQVPTIYSSRPAMTELLNDQGFPADPDLPQEWVEKIQSLIRDKDLRSDTARKASVIARQFSWDSTSTALYELLVRKF</sequence>
<dbReference type="PANTHER" id="PTHR46401:SF8">
    <property type="entry name" value="BLL6006 PROTEIN"/>
    <property type="match status" value="1"/>
</dbReference>
<evidence type="ECO:0000259" key="1">
    <source>
        <dbReference type="Pfam" id="PF00534"/>
    </source>
</evidence>